<accession>A0A1G2DCQ2</accession>
<evidence type="ECO:0008006" key="5">
    <source>
        <dbReference type="Google" id="ProtNLM"/>
    </source>
</evidence>
<feature type="compositionally biased region" description="Basic and acidic residues" evidence="1">
    <location>
        <begin position="191"/>
        <end position="200"/>
    </location>
</feature>
<proteinExistence type="predicted"/>
<protein>
    <recommendedName>
        <fullName evidence="5">DUF5667 domain-containing protein</fullName>
    </recommendedName>
</protein>
<evidence type="ECO:0000256" key="1">
    <source>
        <dbReference type="SAM" id="MobiDB-lite"/>
    </source>
</evidence>
<feature type="chain" id="PRO_5009582519" description="DUF5667 domain-containing protein" evidence="2">
    <location>
        <begin position="23"/>
        <end position="200"/>
    </location>
</feature>
<name>A0A1G2DCQ2_9BACT</name>
<evidence type="ECO:0000256" key="2">
    <source>
        <dbReference type="SAM" id="SignalP"/>
    </source>
</evidence>
<dbReference type="Proteomes" id="UP000178636">
    <property type="component" value="Unassembled WGS sequence"/>
</dbReference>
<comment type="caution">
    <text evidence="3">The sequence shown here is derived from an EMBL/GenBank/DDBJ whole genome shotgun (WGS) entry which is preliminary data.</text>
</comment>
<feature type="region of interest" description="Disordered" evidence="1">
    <location>
        <begin position="177"/>
        <end position="200"/>
    </location>
</feature>
<feature type="signal peptide" evidence="2">
    <location>
        <begin position="1"/>
        <end position="22"/>
    </location>
</feature>
<dbReference type="EMBL" id="MHLO01000034">
    <property type="protein sequence ID" value="OGZ11425.1"/>
    <property type="molecule type" value="Genomic_DNA"/>
</dbReference>
<sequence length="200" mass="22386">MRFTVLTVVTTLCLWTAASALAQPVAEKSENLECALGLKYYESFVKDALGAVREKRTYAARVMLDSAEAFFKKSCLTKRSDEHVDAARGHVRLLMDTRVADAKRAMDIGDAHTALNHIQRVQELYWQTEIEPPAGMMDEIFRGIDSGVLSGKITFENAAVAERRACRIVSSPPFTPIAGRFEPTTPYTPPDRCKKYPKER</sequence>
<dbReference type="AlphaFoldDB" id="A0A1G2DCQ2"/>
<organism evidence="3 4">
    <name type="scientific">Candidatus Lloydbacteria bacterium RIFCSPHIGHO2_02_FULL_54_17</name>
    <dbReference type="NCBI Taxonomy" id="1798664"/>
    <lineage>
        <taxon>Bacteria</taxon>
        <taxon>Candidatus Lloydiibacteriota</taxon>
    </lineage>
</organism>
<evidence type="ECO:0000313" key="3">
    <source>
        <dbReference type="EMBL" id="OGZ11425.1"/>
    </source>
</evidence>
<gene>
    <name evidence="3" type="ORF">A3C93_01770</name>
</gene>
<evidence type="ECO:0000313" key="4">
    <source>
        <dbReference type="Proteomes" id="UP000178636"/>
    </source>
</evidence>
<reference evidence="3 4" key="1">
    <citation type="journal article" date="2016" name="Nat. Commun.">
        <title>Thousands of microbial genomes shed light on interconnected biogeochemical processes in an aquifer system.</title>
        <authorList>
            <person name="Anantharaman K."/>
            <person name="Brown C.T."/>
            <person name="Hug L.A."/>
            <person name="Sharon I."/>
            <person name="Castelle C.J."/>
            <person name="Probst A.J."/>
            <person name="Thomas B.C."/>
            <person name="Singh A."/>
            <person name="Wilkins M.J."/>
            <person name="Karaoz U."/>
            <person name="Brodie E.L."/>
            <person name="Williams K.H."/>
            <person name="Hubbard S.S."/>
            <person name="Banfield J.F."/>
        </authorList>
    </citation>
    <scope>NUCLEOTIDE SEQUENCE [LARGE SCALE GENOMIC DNA]</scope>
</reference>
<keyword evidence="2" id="KW-0732">Signal</keyword>